<dbReference type="Pfam" id="PF00609">
    <property type="entry name" value="DAGK_acc"/>
    <property type="match status" value="1"/>
</dbReference>
<keyword evidence="5 9" id="KW-0418">Kinase</keyword>
<evidence type="ECO:0000256" key="5">
    <source>
        <dbReference type="ARBA" id="ARBA00022777"/>
    </source>
</evidence>
<proteinExistence type="predicted"/>
<keyword evidence="6" id="KW-0862">Zinc</keyword>
<feature type="domain" description="Phorbol-ester/DAG-type" evidence="8">
    <location>
        <begin position="123"/>
        <end position="171"/>
    </location>
</feature>
<dbReference type="GO" id="GO:0005524">
    <property type="term" value="F:ATP binding"/>
    <property type="evidence" value="ECO:0007669"/>
    <property type="project" value="UniProtKB-KW"/>
</dbReference>
<dbReference type="SUPFAM" id="SSF57889">
    <property type="entry name" value="Cysteine-rich domain"/>
    <property type="match status" value="2"/>
</dbReference>
<dbReference type="PANTHER" id="PTHR11255">
    <property type="entry name" value="DIACYLGLYCEROL KINASE"/>
    <property type="match status" value="1"/>
</dbReference>
<evidence type="ECO:0000256" key="4">
    <source>
        <dbReference type="ARBA" id="ARBA00022771"/>
    </source>
</evidence>
<feature type="domain" description="Phorbol-ester/DAG-type" evidence="8">
    <location>
        <begin position="67"/>
        <end position="116"/>
    </location>
</feature>
<dbReference type="SMART" id="SM00109">
    <property type="entry name" value="C1"/>
    <property type="match status" value="3"/>
</dbReference>
<evidence type="ECO:0000313" key="9">
    <source>
        <dbReference type="EMBL" id="GAT91607.1"/>
    </source>
</evidence>
<dbReference type="CDD" id="cd00029">
    <property type="entry name" value="C1"/>
    <property type="match status" value="2"/>
</dbReference>
<accession>A0A5K1U514</accession>
<name>A0A5K1U514_ENTHI</name>
<dbReference type="VEuPathDB" id="AmoebaDB:EHI7A_009980"/>
<dbReference type="InterPro" id="IPR000756">
    <property type="entry name" value="Diacylglycerol_kin_accessory"/>
</dbReference>
<dbReference type="GO" id="GO:0004143">
    <property type="term" value="F:ATP-dependent diacylglycerol kinase activity"/>
    <property type="evidence" value="ECO:0007669"/>
    <property type="project" value="InterPro"/>
</dbReference>
<keyword evidence="1" id="KW-0808">Transferase</keyword>
<evidence type="ECO:0000256" key="1">
    <source>
        <dbReference type="ARBA" id="ARBA00022679"/>
    </source>
</evidence>
<dbReference type="VEuPathDB" id="AmoebaDB:KM1_023650"/>
<evidence type="ECO:0000256" key="7">
    <source>
        <dbReference type="ARBA" id="ARBA00022840"/>
    </source>
</evidence>
<evidence type="ECO:0000313" key="10">
    <source>
        <dbReference type="Proteomes" id="UP000078387"/>
    </source>
</evidence>
<dbReference type="OMA" id="KHQFFNG"/>
<dbReference type="PANTHER" id="PTHR11255:SF54">
    <property type="entry name" value="DIACYLGLYCEROL KINASE THETA"/>
    <property type="match status" value="1"/>
</dbReference>
<dbReference type="AlphaFoldDB" id="A0A5K1U514"/>
<keyword evidence="7" id="KW-0067">ATP-binding</keyword>
<reference evidence="9 10" key="1">
    <citation type="submission" date="2016-05" db="EMBL/GenBank/DDBJ databases">
        <title>First whole genome sequencing of Entamoeba histolytica HM1:IMSS-clone-6.</title>
        <authorList>
            <person name="Mukherjee Avik.K."/>
            <person name="Izumyama S."/>
            <person name="Nakada-Tsukui K."/>
            <person name="Nozaki T."/>
        </authorList>
    </citation>
    <scope>NUCLEOTIDE SEQUENCE [LARGE SCALE GENOMIC DNA]</scope>
    <source>
        <strain evidence="9 10">HM1:IMSS clone 6</strain>
    </source>
</reference>
<dbReference type="GO" id="GO:0008270">
    <property type="term" value="F:zinc ion binding"/>
    <property type="evidence" value="ECO:0007669"/>
    <property type="project" value="UniProtKB-KW"/>
</dbReference>
<dbReference type="VEuPathDB" id="AmoebaDB:KM1_023760"/>
<feature type="domain" description="Phorbol-ester/DAG-type" evidence="8">
    <location>
        <begin position="2"/>
        <end position="46"/>
    </location>
</feature>
<gene>
    <name evidence="9" type="ORF">CL6EHI_153500</name>
</gene>
<dbReference type="InterPro" id="IPR016064">
    <property type="entry name" value="NAD/diacylglycerol_kinase_sf"/>
</dbReference>
<evidence type="ECO:0000259" key="8">
    <source>
        <dbReference type="PROSITE" id="PS50081"/>
    </source>
</evidence>
<dbReference type="InterPro" id="IPR037607">
    <property type="entry name" value="DGK"/>
</dbReference>
<dbReference type="Gene3D" id="3.30.60.20">
    <property type="match status" value="2"/>
</dbReference>
<dbReference type="InterPro" id="IPR002219">
    <property type="entry name" value="PKC_DAG/PE"/>
</dbReference>
<organism evidence="9 10">
    <name type="scientific">Entamoeba histolytica</name>
    <dbReference type="NCBI Taxonomy" id="5759"/>
    <lineage>
        <taxon>Eukaryota</taxon>
        <taxon>Amoebozoa</taxon>
        <taxon>Evosea</taxon>
        <taxon>Archamoebae</taxon>
        <taxon>Mastigamoebida</taxon>
        <taxon>Entamoebidae</taxon>
        <taxon>Entamoeba</taxon>
    </lineage>
</organism>
<keyword evidence="4" id="KW-0863">Zinc-finger</keyword>
<dbReference type="GO" id="GO:0007200">
    <property type="term" value="P:phospholipase C-activating G protein-coupled receptor signaling pathway"/>
    <property type="evidence" value="ECO:0007669"/>
    <property type="project" value="InterPro"/>
</dbReference>
<keyword evidence="2" id="KW-0479">Metal-binding</keyword>
<dbReference type="PROSITE" id="PS50081">
    <property type="entry name" value="ZF_DAG_PE_2"/>
    <property type="match status" value="3"/>
</dbReference>
<evidence type="ECO:0000256" key="3">
    <source>
        <dbReference type="ARBA" id="ARBA00022741"/>
    </source>
</evidence>
<dbReference type="VEuPathDB" id="AmoebaDB:EHI_153500"/>
<dbReference type="VEuPathDB" id="AmoebaDB:EHI8A_007320"/>
<evidence type="ECO:0000256" key="6">
    <source>
        <dbReference type="ARBA" id="ARBA00022833"/>
    </source>
</evidence>
<evidence type="ECO:0000256" key="2">
    <source>
        <dbReference type="ARBA" id="ARBA00022723"/>
    </source>
</evidence>
<keyword evidence="3" id="KW-0547">Nucleotide-binding</keyword>
<sequence length="481" mass="55038">MKHHFFDGGKGWCEVCGNKLLSKSMYCTQCGMTIHQFCIDLCYEPCLENKIYPIVEDYDQNAKEINAHLLSYNRYNWVNYCVVCRKIIPPQFKCCLCSICGIKLHEECITLIRCGCKPLHTVVHCLVKGNCNGMCCVCNKSVGSSFVLKDFKCVCCQKVVHSTCLNKMLPCIPTLALYNVLSEPLRYPIIVVSSTKTYNQFNINLLNESRQLLSPEQVFDLQYDLENLCLYSKHYQQCVFVISLDDNELNELLNLFSMEKIKRKVVITPCGLDNDLSLYCDWNRDLVSFTYQFLSKIPNSFSIDYDIWGTDQLSFMKFLCIGLDELPPLTFSGVVYNSIKLLTYPFSTSTLTQPLNNLFDILVDNVIVQLPKISILMVLNLSTFCGISLWNVTDDDYIFGFQDSEVNDGIFEVIGFTDISHFTHSLKLLQLPIKITQGSSITFKIKNPLPVHFDSKKIIAQTSFTVQKLTTQRLGIRNNNY</sequence>
<dbReference type="VEuPathDB" id="AmoebaDB:EHI5A_018560"/>
<protein>
    <submittedName>
        <fullName evidence="9">Diacylglycerol kinase putative</fullName>
    </submittedName>
</protein>
<dbReference type="GO" id="GO:0016020">
    <property type="term" value="C:membrane"/>
    <property type="evidence" value="ECO:0007669"/>
    <property type="project" value="UniProtKB-SubCell"/>
</dbReference>
<dbReference type="EMBL" id="BDEQ01000001">
    <property type="protein sequence ID" value="GAT91607.1"/>
    <property type="molecule type" value="Genomic_DNA"/>
</dbReference>
<dbReference type="PROSITE" id="PS00479">
    <property type="entry name" value="ZF_DAG_PE_1"/>
    <property type="match status" value="1"/>
</dbReference>
<comment type="caution">
    <text evidence="9">The sequence shown here is derived from an EMBL/GenBank/DDBJ whole genome shotgun (WGS) entry which is preliminary data.</text>
</comment>
<dbReference type="Proteomes" id="UP000078387">
    <property type="component" value="Unassembled WGS sequence"/>
</dbReference>
<dbReference type="InterPro" id="IPR046349">
    <property type="entry name" value="C1-like_sf"/>
</dbReference>
<dbReference type="SUPFAM" id="SSF111331">
    <property type="entry name" value="NAD kinase/diacylglycerol kinase-like"/>
    <property type="match status" value="1"/>
</dbReference>
<dbReference type="CDD" id="cd20805">
    <property type="entry name" value="C1_DGK_rpt2"/>
    <property type="match status" value="1"/>
</dbReference>